<dbReference type="Proteomes" id="UP000701702">
    <property type="component" value="Unassembled WGS sequence"/>
</dbReference>
<keyword evidence="2" id="KW-1185">Reference proteome</keyword>
<organism evidence="1 2">
    <name type="scientific">Cupriavidus pinatubonensis</name>
    <dbReference type="NCBI Taxonomy" id="248026"/>
    <lineage>
        <taxon>Bacteria</taxon>
        <taxon>Pseudomonadati</taxon>
        <taxon>Pseudomonadota</taxon>
        <taxon>Betaproteobacteria</taxon>
        <taxon>Burkholderiales</taxon>
        <taxon>Burkholderiaceae</taxon>
        <taxon>Cupriavidus</taxon>
    </lineage>
</organism>
<dbReference type="EMBL" id="CAJZAF010000038">
    <property type="protein sequence ID" value="CAG9184547.1"/>
    <property type="molecule type" value="Genomic_DNA"/>
</dbReference>
<reference evidence="1 2" key="1">
    <citation type="submission" date="2021-08" db="EMBL/GenBank/DDBJ databases">
        <authorList>
            <person name="Peeters C."/>
        </authorList>
    </citation>
    <scope>NUCLEOTIDE SEQUENCE [LARGE SCALE GENOMIC DNA]</scope>
    <source>
        <strain evidence="1 2">LMG 23994</strain>
    </source>
</reference>
<evidence type="ECO:0000313" key="2">
    <source>
        <dbReference type="Proteomes" id="UP000701702"/>
    </source>
</evidence>
<gene>
    <name evidence="1" type="ORF">LMG23994_05432</name>
</gene>
<comment type="caution">
    <text evidence="1">The sequence shown here is derived from an EMBL/GenBank/DDBJ whole genome shotgun (WGS) entry which is preliminary data.</text>
</comment>
<proteinExistence type="predicted"/>
<accession>A0ABN7ZF02</accession>
<evidence type="ECO:0000313" key="1">
    <source>
        <dbReference type="EMBL" id="CAG9184547.1"/>
    </source>
</evidence>
<sequence length="72" mass="7394">MAALGYAHTEALRAAALLEKSGSTLTRAMARGKTLAKGVSAAHRCGRAAFHSGAGQDCGWIVETGRTNALSH</sequence>
<protein>
    <submittedName>
        <fullName evidence="1">Uncharacterized protein</fullName>
    </submittedName>
</protein>
<name>A0ABN7ZF02_9BURK</name>